<name>A0A026W7A7_OOCBI</name>
<reference evidence="1 2" key="1">
    <citation type="journal article" date="2014" name="Curr. Biol.">
        <title>The genome of the clonal raider ant Cerapachys biroi.</title>
        <authorList>
            <person name="Oxley P.R."/>
            <person name="Ji L."/>
            <person name="Fetter-Pruneda I."/>
            <person name="McKenzie S.K."/>
            <person name="Li C."/>
            <person name="Hu H."/>
            <person name="Zhang G."/>
            <person name="Kronauer D.J."/>
        </authorList>
    </citation>
    <scope>NUCLEOTIDE SEQUENCE [LARGE SCALE GENOMIC DNA]</scope>
</reference>
<organism evidence="1 2">
    <name type="scientific">Ooceraea biroi</name>
    <name type="common">Clonal raider ant</name>
    <name type="synonym">Cerapachys biroi</name>
    <dbReference type="NCBI Taxonomy" id="2015173"/>
    <lineage>
        <taxon>Eukaryota</taxon>
        <taxon>Metazoa</taxon>
        <taxon>Ecdysozoa</taxon>
        <taxon>Arthropoda</taxon>
        <taxon>Hexapoda</taxon>
        <taxon>Insecta</taxon>
        <taxon>Pterygota</taxon>
        <taxon>Neoptera</taxon>
        <taxon>Endopterygota</taxon>
        <taxon>Hymenoptera</taxon>
        <taxon>Apocrita</taxon>
        <taxon>Aculeata</taxon>
        <taxon>Formicoidea</taxon>
        <taxon>Formicidae</taxon>
        <taxon>Dorylinae</taxon>
        <taxon>Ooceraea</taxon>
    </lineage>
</organism>
<evidence type="ECO:0000313" key="1">
    <source>
        <dbReference type="EMBL" id="EZA50909.1"/>
    </source>
</evidence>
<dbReference type="AlphaFoldDB" id="A0A026W7A7"/>
<dbReference type="OMA" id="CKLHINI"/>
<protein>
    <recommendedName>
        <fullName evidence="3">DUF4218 domain-containing protein</fullName>
    </recommendedName>
</protein>
<dbReference type="OrthoDB" id="7699050at2759"/>
<gene>
    <name evidence="1" type="ORF">X777_09852</name>
</gene>
<feature type="non-terminal residue" evidence="1">
    <location>
        <position position="1"/>
    </location>
</feature>
<dbReference type="PANTHER" id="PTHR33053:SF24">
    <property type="entry name" value="TRANSPOSASE DOMAIN-CONTAINING PROTEIN"/>
    <property type="match status" value="1"/>
</dbReference>
<sequence length="348" mass="40454">HSCFSTLSLDARSLLKTPRRQEIRTVTSGIYHHFGLLNSLLDILKSIKDDIDCIKLSINIDGLPLSKSSSQQFWPILGSVSPYNNVFLIGLYHGNDKPANANDFLKDFVDEVTNICENVIDINDRNIPCRLVALICDTPAKAFVLCVKGHSGYFSCTKCRIEGEFVRNRVCFPQVDVPLRTDDEFKQKIDENYHKPDITCSLLQVPNFKPVTDVPLDYMHLICLGIMRKLIYLWLDGELHYRLPSRAVEEISTHLILFFIKTFMKLYGIHNMSHNIHNLIHLVDDVKKFGPLDNFSAFKFENYMQILKKYIRKADRPLQQLYGDILKKKELTQIHQLFYHILFWYIQI</sequence>
<proteinExistence type="predicted"/>
<evidence type="ECO:0008006" key="3">
    <source>
        <dbReference type="Google" id="ProtNLM"/>
    </source>
</evidence>
<accession>A0A026W7A7</accession>
<dbReference type="Proteomes" id="UP000053097">
    <property type="component" value="Unassembled WGS sequence"/>
</dbReference>
<evidence type="ECO:0000313" key="2">
    <source>
        <dbReference type="Proteomes" id="UP000053097"/>
    </source>
</evidence>
<dbReference type="EMBL" id="KK107431">
    <property type="protein sequence ID" value="EZA50909.1"/>
    <property type="molecule type" value="Genomic_DNA"/>
</dbReference>
<dbReference type="PANTHER" id="PTHR33053">
    <property type="entry name" value="PROTEIN, PUTATIVE-RELATED"/>
    <property type="match status" value="1"/>
</dbReference>
<keyword evidence="2" id="KW-1185">Reference proteome</keyword>